<comment type="caution">
    <text evidence="8">The sequence shown here is derived from an EMBL/GenBank/DDBJ whole genome shotgun (WGS) entry which is preliminary data.</text>
</comment>
<dbReference type="Gene3D" id="3.40.30.10">
    <property type="entry name" value="Glutaredoxin"/>
    <property type="match status" value="1"/>
</dbReference>
<sequence>MKNLTVFVLVAAFGLPASAQVTAPSAAACPALLQHTFPRLQDEKPQSLCQYSGQVLLVVNTASYCGFTPQYEGLEKLHSRYRERGLVVLGFPSNDFAQEKGSNKEIADFCENTFGVKFPMFGKSAVRGSDANPLFRELARQTGRQPLWNFHKYLVGRDGKVVAHYSSLTKPDDPDLVKALERQLALR</sequence>
<feature type="chain" id="PRO_5032862193" description="Glutathione peroxidase" evidence="6">
    <location>
        <begin position="20"/>
        <end position="187"/>
    </location>
</feature>
<evidence type="ECO:0000256" key="6">
    <source>
        <dbReference type="SAM" id="SignalP"/>
    </source>
</evidence>
<evidence type="ECO:0000256" key="4">
    <source>
        <dbReference type="PIRSR" id="PIRSR000303-1"/>
    </source>
</evidence>
<evidence type="ECO:0000256" key="1">
    <source>
        <dbReference type="ARBA" id="ARBA00006926"/>
    </source>
</evidence>
<keyword evidence="9" id="KW-1185">Reference proteome</keyword>
<dbReference type="PRINTS" id="PR01011">
    <property type="entry name" value="GLUTPROXDASE"/>
</dbReference>
<dbReference type="InterPro" id="IPR036249">
    <property type="entry name" value="Thioredoxin-like_sf"/>
</dbReference>
<dbReference type="PROSITE" id="PS51355">
    <property type="entry name" value="GLUTATHIONE_PEROXID_3"/>
    <property type="match status" value="1"/>
</dbReference>
<feature type="signal peptide" evidence="6">
    <location>
        <begin position="1"/>
        <end position="19"/>
    </location>
</feature>
<gene>
    <name evidence="8" type="ORF">HK415_19625</name>
</gene>
<protein>
    <recommendedName>
        <fullName evidence="5">Glutathione peroxidase</fullName>
    </recommendedName>
</protein>
<evidence type="ECO:0000256" key="3">
    <source>
        <dbReference type="ARBA" id="ARBA00023002"/>
    </source>
</evidence>
<dbReference type="PROSITE" id="PS51352">
    <property type="entry name" value="THIOREDOXIN_2"/>
    <property type="match status" value="1"/>
</dbReference>
<keyword evidence="2 5" id="KW-0575">Peroxidase</keyword>
<dbReference type="EMBL" id="JABFCS010000001">
    <property type="protein sequence ID" value="NNU44896.1"/>
    <property type="molecule type" value="Genomic_DNA"/>
</dbReference>
<dbReference type="GO" id="GO:0004601">
    <property type="term" value="F:peroxidase activity"/>
    <property type="evidence" value="ECO:0007669"/>
    <property type="project" value="UniProtKB-KW"/>
</dbReference>
<keyword evidence="6" id="KW-0732">Signal</keyword>
<dbReference type="PROSITE" id="PS51257">
    <property type="entry name" value="PROKAR_LIPOPROTEIN"/>
    <property type="match status" value="1"/>
</dbReference>
<organism evidence="8 9">
    <name type="scientific">Ramlibacter montanisoli</name>
    <dbReference type="NCBI Taxonomy" id="2732512"/>
    <lineage>
        <taxon>Bacteria</taxon>
        <taxon>Pseudomonadati</taxon>
        <taxon>Pseudomonadota</taxon>
        <taxon>Betaproteobacteria</taxon>
        <taxon>Burkholderiales</taxon>
        <taxon>Comamonadaceae</taxon>
        <taxon>Ramlibacter</taxon>
    </lineage>
</organism>
<dbReference type="PIRSF" id="PIRSF000303">
    <property type="entry name" value="Glutathion_perox"/>
    <property type="match status" value="1"/>
</dbReference>
<evidence type="ECO:0000313" key="8">
    <source>
        <dbReference type="EMBL" id="NNU44896.1"/>
    </source>
</evidence>
<dbReference type="PANTHER" id="PTHR11592:SF44">
    <property type="entry name" value="GLUTATHIONE PEROXIDASE"/>
    <property type="match status" value="1"/>
</dbReference>
<dbReference type="Proteomes" id="UP000552954">
    <property type="component" value="Unassembled WGS sequence"/>
</dbReference>
<dbReference type="InterPro" id="IPR029759">
    <property type="entry name" value="GPX_AS"/>
</dbReference>
<proteinExistence type="inferred from homology"/>
<evidence type="ECO:0000313" key="9">
    <source>
        <dbReference type="Proteomes" id="UP000552954"/>
    </source>
</evidence>
<reference evidence="8 9" key="2">
    <citation type="submission" date="2020-06" db="EMBL/GenBank/DDBJ databases">
        <title>Ramlibacter rhizophilus sp. nov., isolated from rhizosphere soil of national flower Mugunghwa from South Korea.</title>
        <authorList>
            <person name="Zheng-Fei Y."/>
            <person name="Huan T."/>
        </authorList>
    </citation>
    <scope>NUCLEOTIDE SEQUENCE [LARGE SCALE GENOMIC DNA]</scope>
    <source>
        <strain evidence="8 9">B156</strain>
    </source>
</reference>
<dbReference type="InterPro" id="IPR000889">
    <property type="entry name" value="Glutathione_peroxidase"/>
</dbReference>
<evidence type="ECO:0000256" key="2">
    <source>
        <dbReference type="ARBA" id="ARBA00022559"/>
    </source>
</evidence>
<feature type="domain" description="Thioredoxin" evidence="7">
    <location>
        <begin position="17"/>
        <end position="185"/>
    </location>
</feature>
<dbReference type="SUPFAM" id="SSF52833">
    <property type="entry name" value="Thioredoxin-like"/>
    <property type="match status" value="1"/>
</dbReference>
<dbReference type="InterPro" id="IPR013766">
    <property type="entry name" value="Thioredoxin_domain"/>
</dbReference>
<dbReference type="GO" id="GO:0034599">
    <property type="term" value="P:cellular response to oxidative stress"/>
    <property type="evidence" value="ECO:0007669"/>
    <property type="project" value="TreeGrafter"/>
</dbReference>
<feature type="active site" evidence="4">
    <location>
        <position position="65"/>
    </location>
</feature>
<dbReference type="CDD" id="cd00340">
    <property type="entry name" value="GSH_Peroxidase"/>
    <property type="match status" value="1"/>
</dbReference>
<evidence type="ECO:0000259" key="7">
    <source>
        <dbReference type="PROSITE" id="PS51352"/>
    </source>
</evidence>
<name>A0A849KHH8_9BURK</name>
<dbReference type="PROSITE" id="PS00460">
    <property type="entry name" value="GLUTATHIONE_PEROXID_1"/>
    <property type="match status" value="1"/>
</dbReference>
<comment type="similarity">
    <text evidence="1 5">Belongs to the glutathione peroxidase family.</text>
</comment>
<dbReference type="Pfam" id="PF00255">
    <property type="entry name" value="GSHPx"/>
    <property type="match status" value="1"/>
</dbReference>
<dbReference type="RefSeq" id="WP_171562178.1">
    <property type="nucleotide sequence ID" value="NZ_JABFCS010000001.1"/>
</dbReference>
<dbReference type="AlphaFoldDB" id="A0A849KHH8"/>
<evidence type="ECO:0000256" key="5">
    <source>
        <dbReference type="RuleBase" id="RU000499"/>
    </source>
</evidence>
<accession>A0A849KHH8</accession>
<dbReference type="PANTHER" id="PTHR11592">
    <property type="entry name" value="GLUTATHIONE PEROXIDASE"/>
    <property type="match status" value="1"/>
</dbReference>
<keyword evidence="3 5" id="KW-0560">Oxidoreductase</keyword>
<reference evidence="8 9" key="1">
    <citation type="submission" date="2020-05" db="EMBL/GenBank/DDBJ databases">
        <authorList>
            <person name="Khan S.A."/>
            <person name="Jeon C.O."/>
            <person name="Chun B.H."/>
        </authorList>
    </citation>
    <scope>NUCLEOTIDE SEQUENCE [LARGE SCALE GENOMIC DNA]</scope>
    <source>
        <strain evidence="8 9">B156</strain>
    </source>
</reference>